<reference evidence="3 4" key="1">
    <citation type="submission" date="2021-06" db="EMBL/GenBank/DDBJ databases">
        <authorList>
            <person name="Sun Q."/>
            <person name="Li D."/>
        </authorList>
    </citation>
    <scope>NUCLEOTIDE SEQUENCE [LARGE SCALE GENOMIC DNA]</scope>
    <source>
        <strain evidence="3 4">N19</strain>
    </source>
</reference>
<evidence type="ECO:0000313" key="3">
    <source>
        <dbReference type="EMBL" id="MBU5336269.1"/>
    </source>
</evidence>
<sequence length="436" mass="47674">MKKVTYLTESAKKFTKEQAIAEAKRCLLCEEAYCNQKCPIGSNPKEFVELVATEQFDKAIGLIRDNNPLFYSICTRVCPYDSYCVGGCRNSKLGEDPIMIPFIQKYLVDYCDESDEIISSGNIKPKKVGQKVAIIGSGPAGLAAAAVLGQKGYEVTVFEAKKEVGGWLSYGIPPHRLPKEIIQKDLKYIRSLDVEFRTNCMVGRDITLEDLKKEGFKAFLISTGFTIGRVLNIEGHELDGVTDAVSFLSEAKANDGNIKVGKSAVIIGGGDVAMDCGTTAKLTGYKKVRIMVRNSIEEMTASAKELKYLQQVGVPIIDWMDSVRIVGEDGKVVGMEFKGTDDDTKLYVECDKVIFAVGQMPGAIQTIAPVDVDERGMIVIDDHFNTSVKGVFAAGDISKAKADKTACYATALGKKVAESIDEYMQELESLENAKTF</sequence>
<dbReference type="PANTHER" id="PTHR42783:SF3">
    <property type="entry name" value="GLUTAMATE SYNTHASE [NADPH] SMALL CHAIN-RELATED"/>
    <property type="match status" value="1"/>
</dbReference>
<evidence type="ECO:0000259" key="1">
    <source>
        <dbReference type="Pfam" id="PF07992"/>
    </source>
</evidence>
<feature type="domain" description="FAD/NAD(P)-binding" evidence="1">
    <location>
        <begin position="131"/>
        <end position="398"/>
    </location>
</feature>
<gene>
    <name evidence="3" type="ORF">KQI20_07435</name>
</gene>
<dbReference type="InterPro" id="IPR028261">
    <property type="entry name" value="DPD_II"/>
</dbReference>
<dbReference type="Pfam" id="PF07992">
    <property type="entry name" value="Pyr_redox_2"/>
    <property type="match status" value="1"/>
</dbReference>
<dbReference type="InterPro" id="IPR023753">
    <property type="entry name" value="FAD/NAD-binding_dom"/>
</dbReference>
<keyword evidence="4" id="KW-1185">Reference proteome</keyword>
<feature type="domain" description="Dihydroprymidine dehydrogenase" evidence="2">
    <location>
        <begin position="7"/>
        <end position="114"/>
    </location>
</feature>
<dbReference type="Proteomes" id="UP001196301">
    <property type="component" value="Unassembled WGS sequence"/>
</dbReference>
<dbReference type="EMBL" id="JAHLOQ010000017">
    <property type="protein sequence ID" value="MBU5336269.1"/>
    <property type="molecule type" value="Genomic_DNA"/>
</dbReference>
<evidence type="ECO:0000259" key="2">
    <source>
        <dbReference type="Pfam" id="PF14691"/>
    </source>
</evidence>
<protein>
    <submittedName>
        <fullName evidence="3">FAD-dependent oxidoreductase</fullName>
    </submittedName>
</protein>
<dbReference type="RefSeq" id="WP_216569396.1">
    <property type="nucleotide sequence ID" value="NZ_JAHLOQ010000017.1"/>
</dbReference>
<proteinExistence type="predicted"/>
<dbReference type="PANTHER" id="PTHR42783">
    <property type="entry name" value="GLUTAMATE SYNTHASE [NADPH] SMALL CHAIN"/>
    <property type="match status" value="1"/>
</dbReference>
<dbReference type="Pfam" id="PF14691">
    <property type="entry name" value="Fer4_20"/>
    <property type="match status" value="1"/>
</dbReference>
<name>A0ABS6DXI2_9FIRM</name>
<comment type="caution">
    <text evidence="3">The sequence shown here is derived from an EMBL/GenBank/DDBJ whole genome shotgun (WGS) entry which is preliminary data.</text>
</comment>
<organism evidence="3 4">
    <name type="scientific">Intestinibacter bartlettii</name>
    <dbReference type="NCBI Taxonomy" id="261299"/>
    <lineage>
        <taxon>Bacteria</taxon>
        <taxon>Bacillati</taxon>
        <taxon>Bacillota</taxon>
        <taxon>Clostridia</taxon>
        <taxon>Peptostreptococcales</taxon>
        <taxon>Peptostreptococcaceae</taxon>
        <taxon>Intestinibacter</taxon>
    </lineage>
</organism>
<evidence type="ECO:0000313" key="4">
    <source>
        <dbReference type="Proteomes" id="UP001196301"/>
    </source>
</evidence>
<accession>A0ABS6DXI2</accession>